<keyword evidence="1" id="KW-0812">Transmembrane</keyword>
<feature type="chain" id="PRO_5037632281" description="MFS transporter" evidence="2">
    <location>
        <begin position="17"/>
        <end position="167"/>
    </location>
</feature>
<dbReference type="EMBL" id="BOOA01000011">
    <property type="protein sequence ID" value="GIH23646.1"/>
    <property type="molecule type" value="Genomic_DNA"/>
</dbReference>
<keyword evidence="1" id="KW-1133">Transmembrane helix</keyword>
<dbReference type="RefSeq" id="WP_204040427.1">
    <property type="nucleotide sequence ID" value="NZ_BOOA01000011.1"/>
</dbReference>
<evidence type="ECO:0000313" key="3">
    <source>
        <dbReference type="EMBL" id="GIH23646.1"/>
    </source>
</evidence>
<evidence type="ECO:0008006" key="5">
    <source>
        <dbReference type="Google" id="ProtNLM"/>
    </source>
</evidence>
<keyword evidence="4" id="KW-1185">Reference proteome</keyword>
<gene>
    <name evidence="3" type="ORF">Aph01nite_19560</name>
</gene>
<comment type="caution">
    <text evidence="3">The sequence shown here is derived from an EMBL/GenBank/DDBJ whole genome shotgun (WGS) entry which is preliminary data.</text>
</comment>
<feature type="signal peptide" evidence="2">
    <location>
        <begin position="1"/>
        <end position="16"/>
    </location>
</feature>
<name>A0A919Q8V4_9ACTN</name>
<evidence type="ECO:0000256" key="2">
    <source>
        <dbReference type="SAM" id="SignalP"/>
    </source>
</evidence>
<keyword evidence="1" id="KW-0472">Membrane</keyword>
<evidence type="ECO:0000256" key="1">
    <source>
        <dbReference type="SAM" id="Phobius"/>
    </source>
</evidence>
<dbReference type="AlphaFoldDB" id="A0A919Q8V4"/>
<dbReference type="Proteomes" id="UP000640052">
    <property type="component" value="Unassembled WGS sequence"/>
</dbReference>
<reference evidence="3" key="1">
    <citation type="submission" date="2021-01" db="EMBL/GenBank/DDBJ databases">
        <title>Whole genome shotgun sequence of Acrocarpospora phusangensis NBRC 108782.</title>
        <authorList>
            <person name="Komaki H."/>
            <person name="Tamura T."/>
        </authorList>
    </citation>
    <scope>NUCLEOTIDE SEQUENCE</scope>
    <source>
        <strain evidence="3">NBRC 108782</strain>
    </source>
</reference>
<evidence type="ECO:0000313" key="4">
    <source>
        <dbReference type="Proteomes" id="UP000640052"/>
    </source>
</evidence>
<sequence>MTARLPLRLLRSAAFAAVATGLAVVAHLFAGGGLAYSPVAAGFAVAFAAVFPLTARERSTVQVVITLALVQVVLHEMLPAMVTAGHGHGVFGMVVAHGWATVLTGLWLARGEAALWRAVRGFAVRLFATLAEIVMPVTGRGWWPAAQMPRTRLPLRLVLGRAPPFTV</sequence>
<feature type="transmembrane region" description="Helical" evidence="1">
    <location>
        <begin position="60"/>
        <end position="78"/>
    </location>
</feature>
<protein>
    <recommendedName>
        <fullName evidence="5">MFS transporter</fullName>
    </recommendedName>
</protein>
<accession>A0A919Q8V4</accession>
<feature type="transmembrane region" description="Helical" evidence="1">
    <location>
        <begin position="122"/>
        <end position="143"/>
    </location>
</feature>
<feature type="transmembrane region" description="Helical" evidence="1">
    <location>
        <begin position="35"/>
        <end position="53"/>
    </location>
</feature>
<feature type="transmembrane region" description="Helical" evidence="1">
    <location>
        <begin position="12"/>
        <end position="29"/>
    </location>
</feature>
<organism evidence="3 4">
    <name type="scientific">Acrocarpospora phusangensis</name>
    <dbReference type="NCBI Taxonomy" id="1070424"/>
    <lineage>
        <taxon>Bacteria</taxon>
        <taxon>Bacillati</taxon>
        <taxon>Actinomycetota</taxon>
        <taxon>Actinomycetes</taxon>
        <taxon>Streptosporangiales</taxon>
        <taxon>Streptosporangiaceae</taxon>
        <taxon>Acrocarpospora</taxon>
    </lineage>
</organism>
<proteinExistence type="predicted"/>
<keyword evidence="2" id="KW-0732">Signal</keyword>
<feature type="transmembrane region" description="Helical" evidence="1">
    <location>
        <begin position="90"/>
        <end position="110"/>
    </location>
</feature>